<dbReference type="EnsemblPlants" id="MELO3C029078.2.1">
    <property type="protein sequence ID" value="MELO3C029078.2.1"/>
    <property type="gene ID" value="MELO3C029078.2"/>
</dbReference>
<organism evidence="1">
    <name type="scientific">Cucumis melo</name>
    <name type="common">Muskmelon</name>
    <dbReference type="NCBI Taxonomy" id="3656"/>
    <lineage>
        <taxon>Eukaryota</taxon>
        <taxon>Viridiplantae</taxon>
        <taxon>Streptophyta</taxon>
        <taxon>Embryophyta</taxon>
        <taxon>Tracheophyta</taxon>
        <taxon>Spermatophyta</taxon>
        <taxon>Magnoliopsida</taxon>
        <taxon>eudicotyledons</taxon>
        <taxon>Gunneridae</taxon>
        <taxon>Pentapetalae</taxon>
        <taxon>rosids</taxon>
        <taxon>fabids</taxon>
        <taxon>Cucurbitales</taxon>
        <taxon>Cucurbitaceae</taxon>
        <taxon>Benincaseae</taxon>
        <taxon>Cucumis</taxon>
    </lineage>
</organism>
<dbReference type="AlphaFoldDB" id="A0A9I9E5J5"/>
<reference evidence="1" key="1">
    <citation type="submission" date="2023-03" db="UniProtKB">
        <authorList>
            <consortium name="EnsemblPlants"/>
        </authorList>
    </citation>
    <scope>IDENTIFICATION</scope>
</reference>
<sequence length="59" mass="6951">MNDHYPFFFLATTLREWRPQRFSIAQTATHMSPIFFSHKRTDRPLYPSPSISFIDDSSG</sequence>
<evidence type="ECO:0000313" key="1">
    <source>
        <dbReference type="EnsemblPlants" id="MELO3C029078.2.1"/>
    </source>
</evidence>
<accession>A0A9I9E5J5</accession>
<name>A0A9I9E5J5_CUCME</name>
<protein>
    <submittedName>
        <fullName evidence="1">Uncharacterized protein</fullName>
    </submittedName>
</protein>
<dbReference type="Gramene" id="MELO3C029078.2.1">
    <property type="protein sequence ID" value="MELO3C029078.2.1"/>
    <property type="gene ID" value="MELO3C029078.2"/>
</dbReference>
<proteinExistence type="predicted"/>